<dbReference type="BioCyc" id="CAULO:CC1416-MONOMER"/>
<keyword evidence="3" id="KW-1185">Reference proteome</keyword>
<dbReference type="Proteomes" id="UP000001816">
    <property type="component" value="Chromosome"/>
</dbReference>
<feature type="compositionally biased region" description="Polar residues" evidence="1">
    <location>
        <begin position="92"/>
        <end position="109"/>
    </location>
</feature>
<dbReference type="EnsemblBacteria" id="AAK23397">
    <property type="protein sequence ID" value="AAK23397"/>
    <property type="gene ID" value="CC_1416"/>
</dbReference>
<proteinExistence type="predicted"/>
<dbReference type="PIR" id="A87425">
    <property type="entry name" value="A87425"/>
</dbReference>
<evidence type="ECO:0000313" key="2">
    <source>
        <dbReference type="EMBL" id="AAK23397.1"/>
    </source>
</evidence>
<dbReference type="HOGENOM" id="CLU_2179102_0_0_5"/>
<feature type="region of interest" description="Disordered" evidence="1">
    <location>
        <begin position="47"/>
        <end position="109"/>
    </location>
</feature>
<organism evidence="2 3">
    <name type="scientific">Caulobacter vibrioides (strain ATCC 19089 / CIP 103742 / CB 15)</name>
    <name type="common">Caulobacter crescentus</name>
    <dbReference type="NCBI Taxonomy" id="190650"/>
    <lineage>
        <taxon>Bacteria</taxon>
        <taxon>Pseudomonadati</taxon>
        <taxon>Pseudomonadota</taxon>
        <taxon>Alphaproteobacteria</taxon>
        <taxon>Caulobacterales</taxon>
        <taxon>Caulobacteraceae</taxon>
        <taxon>Caulobacter</taxon>
    </lineage>
</organism>
<evidence type="ECO:0000313" key="3">
    <source>
        <dbReference type="Proteomes" id="UP000001816"/>
    </source>
</evidence>
<evidence type="ECO:0000256" key="1">
    <source>
        <dbReference type="SAM" id="MobiDB-lite"/>
    </source>
</evidence>
<gene>
    <name evidence="2" type="ordered locus">CC_1416</name>
</gene>
<name>Q9A8D8_CAUVC</name>
<sequence>MLTSPDIHRVTQERGSHLRGAVFARSGDRRVRDQILVQAHVRLLRAVGKTNGAPWQSRKGGPSRRVARSAVGSRDHHPWRSPADPASGKARTVSSPQGATRSTPAECSR</sequence>
<dbReference type="AlphaFoldDB" id="Q9A8D8"/>
<accession>Q9A8D8</accession>
<protein>
    <submittedName>
        <fullName evidence="2">Uncharacterized protein</fullName>
    </submittedName>
</protein>
<reference evidence="2 3" key="1">
    <citation type="journal article" date="2001" name="Proc. Natl. Acad. Sci. U.S.A.">
        <title>Complete genome sequence of Caulobacter crescentus.</title>
        <authorList>
            <person name="Nierman W.C."/>
            <person name="Feldblyum T.V."/>
            <person name="Laub M.T."/>
            <person name="Paulsen I.T."/>
            <person name="Nelson K.E."/>
            <person name="Eisen J.A."/>
            <person name="Heidelberg J.F."/>
            <person name="Alley M.R."/>
            <person name="Ohta N."/>
            <person name="Maddock J.R."/>
            <person name="Potocka I."/>
            <person name="Nelson W.C."/>
            <person name="Newton A."/>
            <person name="Stephens C."/>
            <person name="Phadke N.D."/>
            <person name="Ely B."/>
            <person name="DeBoy R.T."/>
            <person name="Dodson R.J."/>
            <person name="Durkin A.S."/>
            <person name="Gwinn M.L."/>
            <person name="Haft D.H."/>
            <person name="Kolonay J.F."/>
            <person name="Smit J."/>
            <person name="Craven M.B."/>
            <person name="Khouri H."/>
            <person name="Shetty J."/>
            <person name="Berry K."/>
            <person name="Utterback T."/>
            <person name="Tran K."/>
            <person name="Wolf A."/>
            <person name="Vamathevan J."/>
            <person name="Ermolaeva M."/>
            <person name="White O."/>
            <person name="Salzberg S.L."/>
            <person name="Venter J.C."/>
            <person name="Shapiro L."/>
            <person name="Fraser C.M."/>
        </authorList>
    </citation>
    <scope>NUCLEOTIDE SEQUENCE [LARGE SCALE GENOMIC DNA]</scope>
    <source>
        <strain evidence="3">ATCC 19089 / CB15</strain>
    </source>
</reference>
<dbReference type="EMBL" id="AE005673">
    <property type="protein sequence ID" value="AAK23397.1"/>
    <property type="molecule type" value="Genomic_DNA"/>
</dbReference>
<dbReference type="KEGG" id="ccr:CC_1416"/>